<dbReference type="RefSeq" id="WP_369456149.1">
    <property type="nucleotide sequence ID" value="NZ_JBGCUO010000002.1"/>
</dbReference>
<name>A0ABV4AM22_9GAMM</name>
<protein>
    <submittedName>
        <fullName evidence="1">Uncharacterized protein</fullName>
    </submittedName>
</protein>
<comment type="caution">
    <text evidence="1">The sequence shown here is derived from an EMBL/GenBank/DDBJ whole genome shotgun (WGS) entry which is preliminary data.</text>
</comment>
<organism evidence="1 2">
    <name type="scientific">Isoalcanivorax beigongshangi</name>
    <dbReference type="NCBI Taxonomy" id="3238810"/>
    <lineage>
        <taxon>Bacteria</taxon>
        <taxon>Pseudomonadati</taxon>
        <taxon>Pseudomonadota</taxon>
        <taxon>Gammaproteobacteria</taxon>
        <taxon>Oceanospirillales</taxon>
        <taxon>Alcanivoracaceae</taxon>
        <taxon>Isoalcanivorax</taxon>
    </lineage>
</organism>
<evidence type="ECO:0000313" key="2">
    <source>
        <dbReference type="Proteomes" id="UP001562065"/>
    </source>
</evidence>
<gene>
    <name evidence="1" type="ORF">AB5I84_12020</name>
</gene>
<evidence type="ECO:0000313" key="1">
    <source>
        <dbReference type="EMBL" id="MEY1662878.1"/>
    </source>
</evidence>
<keyword evidence="2" id="KW-1185">Reference proteome</keyword>
<proteinExistence type="predicted"/>
<accession>A0ABV4AM22</accession>
<dbReference type="EMBL" id="JBGCUO010000002">
    <property type="protein sequence ID" value="MEY1662878.1"/>
    <property type="molecule type" value="Genomic_DNA"/>
</dbReference>
<dbReference type="Proteomes" id="UP001562065">
    <property type="component" value="Unassembled WGS sequence"/>
</dbReference>
<sequence>MQDVVAIPASPELVRSTEQFLTAVANRGNGADAFIDLVDQLTNTLLSLFLEEPAKMARLTSGQQKVIDFAVGTAGKASHMLTRQIYKKTTNEEFAPIVRNIEAMYWRASDENDQQAMIALPVDAGFAADFRRATDASVSGNGREVVDLTVDVMGRFIDMILDRLFLEQTRHVKIGFVTKKALDLGVEGSRKALHSVTSKVLHGLSNDELAGYMTHFGQVLRQRA</sequence>
<reference evidence="1 2" key="1">
    <citation type="submission" date="2024-07" db="EMBL/GenBank/DDBJ databases">
        <authorList>
            <person name="Ren Q."/>
        </authorList>
    </citation>
    <scope>NUCLEOTIDE SEQUENCE [LARGE SCALE GENOMIC DNA]</scope>
    <source>
        <strain evidence="1 2">REN37</strain>
    </source>
</reference>